<sequence>MERNILHLKEILSVPSFLILSCCFFNLYTALTFGLGAERTSDIIIECVASVFVSIAGITLMVIYSSQIPKNMMKINAAAGHLVENYQLSVFNRGKVFCTLDRIEKKDVIYLSTCGAVDIKKIFL</sequence>
<dbReference type="EMBL" id="BGPR01067921">
    <property type="protein sequence ID" value="GBO42000.1"/>
    <property type="molecule type" value="Genomic_DNA"/>
</dbReference>
<feature type="transmembrane region" description="Helical" evidence="1">
    <location>
        <begin position="12"/>
        <end position="31"/>
    </location>
</feature>
<dbReference type="PROSITE" id="PS51257">
    <property type="entry name" value="PROKAR_LIPOPROTEIN"/>
    <property type="match status" value="1"/>
</dbReference>
<evidence type="ECO:0000313" key="4">
    <source>
        <dbReference type="Proteomes" id="UP000499080"/>
    </source>
</evidence>
<reference evidence="3 4" key="1">
    <citation type="journal article" date="2019" name="Sci. Rep.">
        <title>Orb-weaving spider Araneus ventricosus genome elucidates the spidroin gene catalogue.</title>
        <authorList>
            <person name="Kono N."/>
            <person name="Nakamura H."/>
            <person name="Ohtoshi R."/>
            <person name="Moran D.A.P."/>
            <person name="Shinohara A."/>
            <person name="Yoshida Y."/>
            <person name="Fujiwara M."/>
            <person name="Mori M."/>
            <person name="Tomita M."/>
            <person name="Arakawa K."/>
        </authorList>
    </citation>
    <scope>NUCLEOTIDE SEQUENCE [LARGE SCALE GENOMIC DNA]</scope>
</reference>
<dbReference type="Proteomes" id="UP000499080">
    <property type="component" value="Unassembled WGS sequence"/>
</dbReference>
<dbReference type="AlphaFoldDB" id="A0A4Y2WZM4"/>
<organism evidence="3 4">
    <name type="scientific">Araneus ventricosus</name>
    <name type="common">Orbweaver spider</name>
    <name type="synonym">Epeira ventricosa</name>
    <dbReference type="NCBI Taxonomy" id="182803"/>
    <lineage>
        <taxon>Eukaryota</taxon>
        <taxon>Metazoa</taxon>
        <taxon>Ecdysozoa</taxon>
        <taxon>Arthropoda</taxon>
        <taxon>Chelicerata</taxon>
        <taxon>Arachnida</taxon>
        <taxon>Araneae</taxon>
        <taxon>Araneomorphae</taxon>
        <taxon>Entelegynae</taxon>
        <taxon>Araneoidea</taxon>
        <taxon>Araneidae</taxon>
        <taxon>Araneus</taxon>
    </lineage>
</organism>
<feature type="transmembrane region" description="Helical" evidence="1">
    <location>
        <begin position="43"/>
        <end position="64"/>
    </location>
</feature>
<comment type="caution">
    <text evidence="3">The sequence shown here is derived from an EMBL/GenBank/DDBJ whole genome shotgun (WGS) entry which is preliminary data.</text>
</comment>
<keyword evidence="4" id="KW-1185">Reference proteome</keyword>
<evidence type="ECO:0000313" key="2">
    <source>
        <dbReference type="EMBL" id="GBO41999.1"/>
    </source>
</evidence>
<evidence type="ECO:0000313" key="3">
    <source>
        <dbReference type="EMBL" id="GBO42000.1"/>
    </source>
</evidence>
<evidence type="ECO:0000256" key="1">
    <source>
        <dbReference type="SAM" id="Phobius"/>
    </source>
</evidence>
<accession>A0A4Y2WZM4</accession>
<dbReference type="OrthoDB" id="6453745at2759"/>
<keyword evidence="1" id="KW-0472">Membrane</keyword>
<dbReference type="EMBL" id="BGPR01067920">
    <property type="protein sequence ID" value="GBO41999.1"/>
    <property type="molecule type" value="Genomic_DNA"/>
</dbReference>
<keyword evidence="1" id="KW-0812">Transmembrane</keyword>
<keyword evidence="1" id="KW-1133">Transmembrane helix</keyword>
<proteinExistence type="predicted"/>
<protein>
    <submittedName>
        <fullName evidence="3">Uncharacterized protein</fullName>
    </submittedName>
</protein>
<gene>
    <name evidence="3" type="ORF">AVEN_178724_1</name>
    <name evidence="2" type="ORF">AVEN_72703_1</name>
</gene>
<name>A0A4Y2WZM4_ARAVE</name>